<dbReference type="EMBL" id="LYBM01000007">
    <property type="protein sequence ID" value="ODA34546.1"/>
    <property type="molecule type" value="Genomic_DNA"/>
</dbReference>
<keyword evidence="4" id="KW-0732">Signal</keyword>
<evidence type="ECO:0000313" key="6">
    <source>
        <dbReference type="EMBL" id="ODA34546.1"/>
    </source>
</evidence>
<dbReference type="GO" id="GO:0030655">
    <property type="term" value="P:beta-lactam antibiotic catabolic process"/>
    <property type="evidence" value="ECO:0007669"/>
    <property type="project" value="InterPro"/>
</dbReference>
<feature type="domain" description="Beta-lactamase class A catalytic" evidence="5">
    <location>
        <begin position="40"/>
        <end position="256"/>
    </location>
</feature>
<dbReference type="GO" id="GO:0046677">
    <property type="term" value="P:response to antibiotic"/>
    <property type="evidence" value="ECO:0007669"/>
    <property type="project" value="InterPro"/>
</dbReference>
<dbReference type="InterPro" id="IPR012338">
    <property type="entry name" value="Beta-lactam/transpept-like"/>
</dbReference>
<dbReference type="SUPFAM" id="SSF56601">
    <property type="entry name" value="beta-lactamase/transpeptidase-like"/>
    <property type="match status" value="1"/>
</dbReference>
<evidence type="ECO:0000256" key="3">
    <source>
        <dbReference type="ARBA" id="ARBA00012865"/>
    </source>
</evidence>
<dbReference type="Gene3D" id="3.40.710.10">
    <property type="entry name" value="DD-peptidase/beta-lactamase superfamily"/>
    <property type="match status" value="1"/>
</dbReference>
<dbReference type="AlphaFoldDB" id="A0A1C3EMT1"/>
<dbReference type="PRINTS" id="PR00118">
    <property type="entry name" value="BLACTAMASEA"/>
</dbReference>
<dbReference type="PANTHER" id="PTHR35333:SF3">
    <property type="entry name" value="BETA-LACTAMASE-TYPE TRANSPEPTIDASE FOLD CONTAINING PROTEIN"/>
    <property type="match status" value="1"/>
</dbReference>
<dbReference type="RefSeq" id="WP_068900279.1">
    <property type="nucleotide sequence ID" value="NZ_JBHUIF010000015.1"/>
</dbReference>
<proteinExistence type="inferred from homology"/>
<comment type="caution">
    <text evidence="6">The sequence shown here is derived from an EMBL/GenBank/DDBJ whole genome shotgun (WGS) entry which is preliminary data.</text>
</comment>
<dbReference type="Proteomes" id="UP000094936">
    <property type="component" value="Unassembled WGS sequence"/>
</dbReference>
<protein>
    <recommendedName>
        <fullName evidence="3">beta-lactamase</fullName>
        <ecNumber evidence="3">3.5.2.6</ecNumber>
    </recommendedName>
</protein>
<dbReference type="OrthoDB" id="9784149at2"/>
<evidence type="ECO:0000256" key="1">
    <source>
        <dbReference type="ARBA" id="ARBA00001526"/>
    </source>
</evidence>
<gene>
    <name evidence="6" type="ORF">A8L45_06140</name>
</gene>
<comment type="similarity">
    <text evidence="2">Belongs to the class-A beta-lactamase family.</text>
</comment>
<name>A0A1C3EMT1_9GAMM</name>
<dbReference type="NCBIfam" id="NF033103">
    <property type="entry name" value="bla_class_A"/>
    <property type="match status" value="1"/>
</dbReference>
<evidence type="ECO:0000256" key="4">
    <source>
        <dbReference type="SAM" id="SignalP"/>
    </source>
</evidence>
<feature type="signal peptide" evidence="4">
    <location>
        <begin position="1"/>
        <end position="21"/>
    </location>
</feature>
<evidence type="ECO:0000259" key="5">
    <source>
        <dbReference type="Pfam" id="PF13354"/>
    </source>
</evidence>
<reference evidence="6 7" key="1">
    <citation type="submission" date="2016-05" db="EMBL/GenBank/DDBJ databases">
        <title>Genomic Taxonomy of the Vibrionaceae.</title>
        <authorList>
            <person name="Gomez-Gil B."/>
            <person name="Enciso-Ibarra J."/>
        </authorList>
    </citation>
    <scope>NUCLEOTIDE SEQUENCE [LARGE SCALE GENOMIC DNA]</scope>
    <source>
        <strain evidence="6 7">CAIM 1920</strain>
    </source>
</reference>
<evidence type="ECO:0000256" key="2">
    <source>
        <dbReference type="ARBA" id="ARBA00009009"/>
    </source>
</evidence>
<dbReference type="GO" id="GO:0008800">
    <property type="term" value="F:beta-lactamase activity"/>
    <property type="evidence" value="ECO:0007669"/>
    <property type="project" value="UniProtKB-EC"/>
</dbReference>
<organism evidence="6 7">
    <name type="scientific">Veronia pacifica</name>
    <dbReference type="NCBI Taxonomy" id="1080227"/>
    <lineage>
        <taxon>Bacteria</taxon>
        <taxon>Pseudomonadati</taxon>
        <taxon>Pseudomonadota</taxon>
        <taxon>Gammaproteobacteria</taxon>
        <taxon>Vibrionales</taxon>
        <taxon>Vibrionaceae</taxon>
        <taxon>Veronia</taxon>
    </lineage>
</organism>
<sequence>MKKFILLIGLTLGAVANSVTAAGLSDTIKKVEQQTKGRVGVAVWDSRDNSWWNYRGSERFPMMSTFKTLLCAKALHDIESGSLSSDASERIESKNLIPWSPITEQRVGQSMTVIEACEATMLTSDNTAANLALNLTGGPSALTAFLIKQSDSTTNLTRFEPDLNTAIPGENRDTTSPEAMLRTLQKILLGNALTRKHRAQILMWMKNNRVSDPLLRSVLPAGWQIADRSGAGGYGSRGVTALVWPNSDRKLMVSIYLTETKLDLTKRNKVLAEIGKAVFSNYR</sequence>
<dbReference type="InterPro" id="IPR045155">
    <property type="entry name" value="Beta-lactam_cat"/>
</dbReference>
<keyword evidence="7" id="KW-1185">Reference proteome</keyword>
<feature type="chain" id="PRO_5008673248" description="beta-lactamase" evidence="4">
    <location>
        <begin position="22"/>
        <end position="283"/>
    </location>
</feature>
<dbReference type="Pfam" id="PF13354">
    <property type="entry name" value="Beta-lactamase2"/>
    <property type="match status" value="1"/>
</dbReference>
<comment type="catalytic activity">
    <reaction evidence="1">
        <text>a beta-lactam + H2O = a substituted beta-amino acid</text>
        <dbReference type="Rhea" id="RHEA:20401"/>
        <dbReference type="ChEBI" id="CHEBI:15377"/>
        <dbReference type="ChEBI" id="CHEBI:35627"/>
        <dbReference type="ChEBI" id="CHEBI:140347"/>
        <dbReference type="EC" id="3.5.2.6"/>
    </reaction>
</comment>
<accession>A0A1C3EMT1</accession>
<dbReference type="PANTHER" id="PTHR35333">
    <property type="entry name" value="BETA-LACTAMASE"/>
    <property type="match status" value="1"/>
</dbReference>
<dbReference type="InterPro" id="IPR000871">
    <property type="entry name" value="Beta-lactam_class-A"/>
</dbReference>
<evidence type="ECO:0000313" key="7">
    <source>
        <dbReference type="Proteomes" id="UP000094936"/>
    </source>
</evidence>
<dbReference type="STRING" id="1080227.A8L45_06140"/>
<dbReference type="EC" id="3.5.2.6" evidence="3"/>